<evidence type="ECO:0000256" key="2">
    <source>
        <dbReference type="SAM" id="SignalP"/>
    </source>
</evidence>
<feature type="signal peptide" evidence="2">
    <location>
        <begin position="1"/>
        <end position="26"/>
    </location>
</feature>
<dbReference type="InterPro" id="IPR016186">
    <property type="entry name" value="C-type_lectin-like/link_sf"/>
</dbReference>
<organism evidence="3 4">
    <name type="scientific">Clavelina lepadiformis</name>
    <name type="common">Light-bulb sea squirt</name>
    <name type="synonym">Ascidia lepadiformis</name>
    <dbReference type="NCBI Taxonomy" id="159417"/>
    <lineage>
        <taxon>Eukaryota</taxon>
        <taxon>Metazoa</taxon>
        <taxon>Chordata</taxon>
        <taxon>Tunicata</taxon>
        <taxon>Ascidiacea</taxon>
        <taxon>Aplousobranchia</taxon>
        <taxon>Clavelinidae</taxon>
        <taxon>Clavelina</taxon>
    </lineage>
</organism>
<keyword evidence="1" id="KW-0472">Membrane</keyword>
<dbReference type="SUPFAM" id="SSF49265">
    <property type="entry name" value="Fibronectin type III"/>
    <property type="match status" value="1"/>
</dbReference>
<keyword evidence="4" id="KW-1185">Reference proteome</keyword>
<gene>
    <name evidence="3" type="ORF">CVLEPA_LOCUS4111</name>
</gene>
<comment type="caution">
    <text evidence="3">The sequence shown here is derived from an EMBL/GenBank/DDBJ whole genome shotgun (WGS) entry which is preliminary data.</text>
</comment>
<dbReference type="InterPro" id="IPR016187">
    <property type="entry name" value="CTDL_fold"/>
</dbReference>
<feature type="transmembrane region" description="Helical" evidence="1">
    <location>
        <begin position="513"/>
        <end position="534"/>
    </location>
</feature>
<evidence type="ECO:0000313" key="3">
    <source>
        <dbReference type="EMBL" id="CAK8674409.1"/>
    </source>
</evidence>
<dbReference type="InterPro" id="IPR036116">
    <property type="entry name" value="FN3_sf"/>
</dbReference>
<keyword evidence="1" id="KW-1133">Transmembrane helix</keyword>
<dbReference type="Gene3D" id="3.10.100.10">
    <property type="entry name" value="Mannose-Binding Protein A, subunit A"/>
    <property type="match status" value="1"/>
</dbReference>
<evidence type="ECO:0000313" key="4">
    <source>
        <dbReference type="Proteomes" id="UP001642483"/>
    </source>
</evidence>
<accession>A0ABP0F3W6</accession>
<evidence type="ECO:0000256" key="1">
    <source>
        <dbReference type="SAM" id="Phobius"/>
    </source>
</evidence>
<sequence length="537" mass="60608">MDDCYVLEKIVILVTLFLWIVPLSQSVCPNNTVRVGETFYVMSHDQLDFVGAEKQCSAMGGRLADFQDLRTAADIKEKMNELYEIASLSEVEVYQYTLNYKYVLKGTYNGYGSLDSSFATFRLYKKPRAEYNATFLFCKADLRYFPCCGSLWQKWSVQSTSCTDGWTHDFTLYGGEKDRGTKPVYRYRNSEYSVRLSLSDEPSTTEVPWTVNYDTRLSPLYIPDLQIQTGIRSALNQSDWLLDNHVVNSFPFDLPPANKDKCQQLALRYNDIDWVASAVECGSTTAYYYMCQIKFSIQAEAIMCNSTSVLVSWNLTLYKDLFSGDADVTLNIHVGPVLHLVNGTPGTFMVPNLKPRTTYRIFAEFWHSCLTKYLRSDDVYVTTSYGKPEAVTTAYVANNTASDDCVIEWSRDNSDGNITSYEIVANNLFNSSLKINVTSWLFEMGSSNHGSTRYTIPSELLTIYGYNRNISFKIFANNCLGTSNALDITGFCVSKSNPNPIPTTPSTQLQTTYISVAIVLPAFLVLLLVGVLVYKTK</sequence>
<evidence type="ECO:0008006" key="5">
    <source>
        <dbReference type="Google" id="ProtNLM"/>
    </source>
</evidence>
<keyword evidence="2" id="KW-0732">Signal</keyword>
<keyword evidence="1" id="KW-0812">Transmembrane</keyword>
<dbReference type="EMBL" id="CAWYQH010000013">
    <property type="protein sequence ID" value="CAK8674409.1"/>
    <property type="molecule type" value="Genomic_DNA"/>
</dbReference>
<reference evidence="3 4" key="1">
    <citation type="submission" date="2024-02" db="EMBL/GenBank/DDBJ databases">
        <authorList>
            <person name="Daric V."/>
            <person name="Darras S."/>
        </authorList>
    </citation>
    <scope>NUCLEOTIDE SEQUENCE [LARGE SCALE GENOMIC DNA]</scope>
</reference>
<proteinExistence type="predicted"/>
<feature type="chain" id="PRO_5047160362" description="C-type lectin domain-containing protein" evidence="2">
    <location>
        <begin position="27"/>
        <end position="537"/>
    </location>
</feature>
<protein>
    <recommendedName>
        <fullName evidence="5">C-type lectin domain-containing protein</fullName>
    </recommendedName>
</protein>
<dbReference type="Proteomes" id="UP001642483">
    <property type="component" value="Unassembled WGS sequence"/>
</dbReference>
<dbReference type="SUPFAM" id="SSF56436">
    <property type="entry name" value="C-type lectin-like"/>
    <property type="match status" value="1"/>
</dbReference>
<name>A0ABP0F3W6_CLALP</name>